<dbReference type="OMA" id="CFWIVVM"/>
<dbReference type="AlphaFoldDB" id="N1PRU8"/>
<gene>
    <name evidence="1" type="ORF">DOTSEDRAFT_70242</name>
</gene>
<dbReference type="GO" id="GO:0008474">
    <property type="term" value="F:palmitoyl-(protein) hydrolase activity"/>
    <property type="evidence" value="ECO:0007669"/>
    <property type="project" value="TreeGrafter"/>
</dbReference>
<dbReference type="HOGENOM" id="CLU_043841_1_0_1"/>
<dbReference type="InterPro" id="IPR029058">
    <property type="entry name" value="AB_hydrolase_fold"/>
</dbReference>
<dbReference type="STRING" id="675120.N1PRU8"/>
<reference evidence="1 2" key="2">
    <citation type="journal article" date="2012" name="PLoS Pathog.">
        <title>Diverse lifestyles and strategies of plant pathogenesis encoded in the genomes of eighteen Dothideomycetes fungi.</title>
        <authorList>
            <person name="Ohm R.A."/>
            <person name="Feau N."/>
            <person name="Henrissat B."/>
            <person name="Schoch C.L."/>
            <person name="Horwitz B.A."/>
            <person name="Barry K.W."/>
            <person name="Condon B.J."/>
            <person name="Copeland A.C."/>
            <person name="Dhillon B."/>
            <person name="Glaser F."/>
            <person name="Hesse C.N."/>
            <person name="Kosti I."/>
            <person name="LaButti K."/>
            <person name="Lindquist E.A."/>
            <person name="Lucas S."/>
            <person name="Salamov A.A."/>
            <person name="Bradshaw R.E."/>
            <person name="Ciuffetti L."/>
            <person name="Hamelin R.C."/>
            <person name="Kema G.H.J."/>
            <person name="Lawrence C."/>
            <person name="Scott J.A."/>
            <person name="Spatafora J.W."/>
            <person name="Turgeon B.G."/>
            <person name="de Wit P.J.G.M."/>
            <person name="Zhong S."/>
            <person name="Goodwin S.B."/>
            <person name="Grigoriev I.V."/>
        </authorList>
    </citation>
    <scope>NUCLEOTIDE SEQUENCE [LARGE SCALE GENOMIC DNA]</scope>
    <source>
        <strain evidence="2">NZE10 / CBS 128990</strain>
    </source>
</reference>
<evidence type="ECO:0008006" key="3">
    <source>
        <dbReference type="Google" id="ProtNLM"/>
    </source>
</evidence>
<dbReference type="EMBL" id="KB446537">
    <property type="protein sequence ID" value="EME46186.1"/>
    <property type="molecule type" value="Genomic_DNA"/>
</dbReference>
<keyword evidence="2" id="KW-1185">Reference proteome</keyword>
<dbReference type="Gene3D" id="3.40.50.1820">
    <property type="entry name" value="alpha/beta hydrolase"/>
    <property type="match status" value="1"/>
</dbReference>
<sequence length="405" mass="45251">MPAWSHGAGLPVHITISNAFLRPAFDQSQSLRCSTDRQYSYVLCRRSIRTLQWQSRTFHSPIRRSFVTDSLPSILVPPVVFTGLLIGLWTYKCAMTVIFQDKIIYMPYMPPFARSEKMEDYAASCKPVEWEQRHIESIDGTRIAICIGMIAPIETRRPVGAAKRKHVVVCYFQGNGSSPPPRLPLLSNVLKSVHAQTVGLTADVQYIIVALSYRGYWTSSGRASQAGIELDAKALLQWVTSEYSADDIDLQIILWGQSIGAGVASTAAATYICNSKTLDGAPINGLVLETPFTGIKSMLLALYPQRWLPYQYLWPFLWNFWDSEAALRRIAESARKPKVLLLPATKDEVVPPSEVDKLECICHDVGLITQRKNVMGALHTEATTRREGQEAVAKFMIEVAEADRS</sequence>
<reference evidence="2" key="1">
    <citation type="journal article" date="2012" name="PLoS Genet.">
        <title>The genomes of the fungal plant pathogens Cladosporium fulvum and Dothistroma septosporum reveal adaptation to different hosts and lifestyles but also signatures of common ancestry.</title>
        <authorList>
            <person name="de Wit P.J.G.M."/>
            <person name="van der Burgt A."/>
            <person name="Oekmen B."/>
            <person name="Stergiopoulos I."/>
            <person name="Abd-Elsalam K.A."/>
            <person name="Aerts A.L."/>
            <person name="Bahkali A.H."/>
            <person name="Beenen H.G."/>
            <person name="Chettri P."/>
            <person name="Cox M.P."/>
            <person name="Datema E."/>
            <person name="de Vries R.P."/>
            <person name="Dhillon B."/>
            <person name="Ganley A.R."/>
            <person name="Griffiths S.A."/>
            <person name="Guo Y."/>
            <person name="Hamelin R.C."/>
            <person name="Henrissat B."/>
            <person name="Kabir M.S."/>
            <person name="Jashni M.K."/>
            <person name="Kema G."/>
            <person name="Klaubauf S."/>
            <person name="Lapidus A."/>
            <person name="Levasseur A."/>
            <person name="Lindquist E."/>
            <person name="Mehrabi R."/>
            <person name="Ohm R.A."/>
            <person name="Owen T.J."/>
            <person name="Salamov A."/>
            <person name="Schwelm A."/>
            <person name="Schijlen E."/>
            <person name="Sun H."/>
            <person name="van den Burg H.A."/>
            <person name="van Ham R.C.H.J."/>
            <person name="Zhang S."/>
            <person name="Goodwin S.B."/>
            <person name="Grigoriev I.V."/>
            <person name="Collemare J."/>
            <person name="Bradshaw R.E."/>
        </authorList>
    </citation>
    <scope>NUCLEOTIDE SEQUENCE [LARGE SCALE GENOMIC DNA]</scope>
    <source>
        <strain evidence="2">NZE10 / CBS 128990</strain>
    </source>
</reference>
<protein>
    <recommendedName>
        <fullName evidence="3">AB hydrolase-1 domain-containing protein</fullName>
    </recommendedName>
</protein>
<organism evidence="1 2">
    <name type="scientific">Dothistroma septosporum (strain NZE10 / CBS 128990)</name>
    <name type="common">Red band needle blight fungus</name>
    <name type="synonym">Mycosphaerella pini</name>
    <dbReference type="NCBI Taxonomy" id="675120"/>
    <lineage>
        <taxon>Eukaryota</taxon>
        <taxon>Fungi</taxon>
        <taxon>Dikarya</taxon>
        <taxon>Ascomycota</taxon>
        <taxon>Pezizomycotina</taxon>
        <taxon>Dothideomycetes</taxon>
        <taxon>Dothideomycetidae</taxon>
        <taxon>Mycosphaerellales</taxon>
        <taxon>Mycosphaerellaceae</taxon>
        <taxon>Dothistroma</taxon>
    </lineage>
</organism>
<dbReference type="GO" id="GO:0016020">
    <property type="term" value="C:membrane"/>
    <property type="evidence" value="ECO:0007669"/>
    <property type="project" value="TreeGrafter"/>
</dbReference>
<name>N1PRU8_DOTSN</name>
<evidence type="ECO:0000313" key="1">
    <source>
        <dbReference type="EMBL" id="EME46186.1"/>
    </source>
</evidence>
<dbReference type="OrthoDB" id="10249433at2759"/>
<dbReference type="Proteomes" id="UP000016933">
    <property type="component" value="Unassembled WGS sequence"/>
</dbReference>
<dbReference type="eggNOG" id="KOG4391">
    <property type="taxonomic scope" value="Eukaryota"/>
</dbReference>
<dbReference type="PANTHER" id="PTHR12277">
    <property type="entry name" value="ALPHA/BETA HYDROLASE DOMAIN-CONTAINING PROTEIN"/>
    <property type="match status" value="1"/>
</dbReference>
<proteinExistence type="predicted"/>
<dbReference type="PANTHER" id="PTHR12277:SF64">
    <property type="entry name" value="SUPERFAMILY HYDROLASE, PUTATIVE (AFU_ORTHOLOGUE AFUA_3G01760)-RELATED"/>
    <property type="match status" value="1"/>
</dbReference>
<dbReference type="SUPFAM" id="SSF53474">
    <property type="entry name" value="alpha/beta-Hydrolases"/>
    <property type="match status" value="1"/>
</dbReference>
<accession>N1PRU8</accession>
<evidence type="ECO:0000313" key="2">
    <source>
        <dbReference type="Proteomes" id="UP000016933"/>
    </source>
</evidence>